<dbReference type="RefSeq" id="WP_055658108.1">
    <property type="nucleotide sequence ID" value="NZ_CXST01000002.1"/>
</dbReference>
<accession>A0A0M6Y4Z2</accession>
<dbReference type="EMBL" id="CXST01000002">
    <property type="protein sequence ID" value="CTQ45166.1"/>
    <property type="molecule type" value="Genomic_DNA"/>
</dbReference>
<sequence length="366" mass="39773">MKATKALAWAGAVSIAVLAGVFLIFQGLQDFDLSEYESRPIAFSFDGHSVAGTLHLPHLQDPGHANPPLVLIVHGDGPADRYSGGGYMPLISRLLDCGLAVYSWDKPGVGESQGNWLSFSMEERARLAATALAAAKEQPELKTSPAGFLGFSQAGWALPILAEEAAQGDFFVIVGGAVNWLRQAGYYTRRRLELAGADSKSVDKALAQDAKDGQKFLDRDFSYQDYLDSGMDRVPMPEDRFTFARRNAASDSTTSLARISSPVLTLHGAEDLNVDPHFNSGIYRKMLTDNNPANRFVIVPEATHALLRAEAFNYQLEGQMPSWSKALFMVLGRRAYAPGALDTITIWINEQASTANSPSTSPDRSN</sequence>
<dbReference type="GO" id="GO:0052689">
    <property type="term" value="F:carboxylic ester hydrolase activity"/>
    <property type="evidence" value="ECO:0007669"/>
    <property type="project" value="TreeGrafter"/>
</dbReference>
<dbReference type="OrthoDB" id="9765647at2"/>
<dbReference type="Pfam" id="PF12146">
    <property type="entry name" value="Hydrolase_4"/>
    <property type="match status" value="1"/>
</dbReference>
<keyword evidence="1" id="KW-1133">Transmembrane helix</keyword>
<evidence type="ECO:0000313" key="4">
    <source>
        <dbReference type="Proteomes" id="UP000048926"/>
    </source>
</evidence>
<dbReference type="AlphaFoldDB" id="A0A0M6Y4Z2"/>
<feature type="domain" description="Serine aminopeptidase S33" evidence="2">
    <location>
        <begin position="69"/>
        <end position="307"/>
    </location>
</feature>
<organism evidence="3 4">
    <name type="scientific">Roseibium aggregatum</name>
    <dbReference type="NCBI Taxonomy" id="187304"/>
    <lineage>
        <taxon>Bacteria</taxon>
        <taxon>Pseudomonadati</taxon>
        <taxon>Pseudomonadota</taxon>
        <taxon>Alphaproteobacteria</taxon>
        <taxon>Hyphomicrobiales</taxon>
        <taxon>Stappiaceae</taxon>
        <taxon>Roseibium</taxon>
    </lineage>
</organism>
<dbReference type="STRING" id="187304.B0E33_05275"/>
<reference evidence="4" key="1">
    <citation type="submission" date="2015-07" db="EMBL/GenBank/DDBJ databases">
        <authorList>
            <person name="Rodrigo-Torres Lidia"/>
            <person name="Arahal R.David."/>
        </authorList>
    </citation>
    <scope>NUCLEOTIDE SEQUENCE [LARGE SCALE GENOMIC DNA]</scope>
    <source>
        <strain evidence="4">CECT 4801</strain>
    </source>
</reference>
<dbReference type="InterPro" id="IPR053145">
    <property type="entry name" value="AB_hydrolase_Est10"/>
</dbReference>
<protein>
    <submittedName>
        <fullName evidence="3">Alpha/beta hydrolase family protein</fullName>
    </submittedName>
</protein>
<keyword evidence="4" id="KW-1185">Reference proteome</keyword>
<dbReference type="SUPFAM" id="SSF53474">
    <property type="entry name" value="alpha/beta-Hydrolases"/>
    <property type="match status" value="1"/>
</dbReference>
<dbReference type="Proteomes" id="UP000048926">
    <property type="component" value="Unassembled WGS sequence"/>
</dbReference>
<dbReference type="InterPro" id="IPR022742">
    <property type="entry name" value="Hydrolase_4"/>
</dbReference>
<proteinExistence type="predicted"/>
<keyword evidence="3" id="KW-0378">Hydrolase</keyword>
<keyword evidence="1" id="KW-0472">Membrane</keyword>
<dbReference type="Gene3D" id="3.40.50.1820">
    <property type="entry name" value="alpha/beta hydrolase"/>
    <property type="match status" value="1"/>
</dbReference>
<dbReference type="InterPro" id="IPR029058">
    <property type="entry name" value="AB_hydrolase_fold"/>
</dbReference>
<feature type="transmembrane region" description="Helical" evidence="1">
    <location>
        <begin position="7"/>
        <end position="28"/>
    </location>
</feature>
<name>A0A0M6Y4Z2_9HYPH</name>
<evidence type="ECO:0000259" key="2">
    <source>
        <dbReference type="Pfam" id="PF12146"/>
    </source>
</evidence>
<keyword evidence="1" id="KW-0812">Transmembrane</keyword>
<gene>
    <name evidence="3" type="ORF">LAL4801_03614</name>
</gene>
<evidence type="ECO:0000256" key="1">
    <source>
        <dbReference type="SAM" id="Phobius"/>
    </source>
</evidence>
<dbReference type="PANTHER" id="PTHR43265">
    <property type="entry name" value="ESTERASE ESTD"/>
    <property type="match status" value="1"/>
</dbReference>
<dbReference type="PANTHER" id="PTHR43265:SF1">
    <property type="entry name" value="ESTERASE ESTD"/>
    <property type="match status" value="1"/>
</dbReference>
<evidence type="ECO:0000313" key="3">
    <source>
        <dbReference type="EMBL" id="CTQ45166.1"/>
    </source>
</evidence>